<dbReference type="Proteomes" id="UP001430755">
    <property type="component" value="Unassembled WGS sequence"/>
</dbReference>
<dbReference type="RefSeq" id="WP_242166531.1">
    <property type="nucleotide sequence ID" value="NZ_JAJMLW010000004.1"/>
</dbReference>
<dbReference type="InterPro" id="IPR056095">
    <property type="entry name" value="DUF7678"/>
</dbReference>
<organism evidence="2 3">
    <name type="scientific">Adlercreutzia faecimuris</name>
    <dbReference type="NCBI Taxonomy" id="2897341"/>
    <lineage>
        <taxon>Bacteria</taxon>
        <taxon>Bacillati</taxon>
        <taxon>Actinomycetota</taxon>
        <taxon>Coriobacteriia</taxon>
        <taxon>Eggerthellales</taxon>
        <taxon>Eggerthellaceae</taxon>
        <taxon>Adlercreutzia</taxon>
    </lineage>
</organism>
<dbReference type="Pfam" id="PF24726">
    <property type="entry name" value="DUF7678"/>
    <property type="match status" value="1"/>
</dbReference>
<proteinExistence type="predicted"/>
<evidence type="ECO:0000313" key="3">
    <source>
        <dbReference type="Proteomes" id="UP001430755"/>
    </source>
</evidence>
<evidence type="ECO:0000313" key="2">
    <source>
        <dbReference type="EMBL" id="MCI2242958.1"/>
    </source>
</evidence>
<keyword evidence="3" id="KW-1185">Reference proteome</keyword>
<accession>A0ABS9WJA9</accession>
<feature type="domain" description="DUF7678" evidence="1">
    <location>
        <begin position="14"/>
        <end position="86"/>
    </location>
</feature>
<dbReference type="EMBL" id="JAJMLW010000004">
    <property type="protein sequence ID" value="MCI2242958.1"/>
    <property type="molecule type" value="Genomic_DNA"/>
</dbReference>
<name>A0ABS9WJA9_9ACTN</name>
<protein>
    <recommendedName>
        <fullName evidence="1">DUF7678 domain-containing protein</fullName>
    </recommendedName>
</protein>
<evidence type="ECO:0000259" key="1">
    <source>
        <dbReference type="Pfam" id="PF24726"/>
    </source>
</evidence>
<reference evidence="2" key="1">
    <citation type="submission" date="2021-11" db="EMBL/GenBank/DDBJ databases">
        <title>A Novel Adlercreutzia Species, isolated from a Allomyrina dichotoma larva feces.</title>
        <authorList>
            <person name="Suh M.K."/>
        </authorList>
    </citation>
    <scope>NUCLEOTIDE SEQUENCE</scope>
    <source>
        <strain evidence="2">JBNU-10</strain>
    </source>
</reference>
<sequence>MEINRKKFDAGRSNWVHGEHEGYTYEAKVFKAPSQFGIPTPRFQDGGNVSKLCVRDQFGQEVYAFDRGHDLATGEGLEAALQIVAALEAVFVGTMDEAAAQWVRDVATEFGFKRGNVVPEDCAADPWDYCRFTVCRVTYEVHDYRLSIVGAAMKNEQLYREAIKFAADAEERFLSAVEANKSFKDDRTLCEKHQQMEVIPAAQCACAQQELIAHLFGVSDERIHEDLARVILSR</sequence>
<comment type="caution">
    <text evidence="2">The sequence shown here is derived from an EMBL/GenBank/DDBJ whole genome shotgun (WGS) entry which is preliminary data.</text>
</comment>
<gene>
    <name evidence="2" type="ORF">LPT13_11435</name>
</gene>